<feature type="transmembrane region" description="Helical" evidence="2">
    <location>
        <begin position="174"/>
        <end position="194"/>
    </location>
</feature>
<organism evidence="3 4">
    <name type="scientific">Panaeolus cyanescens</name>
    <dbReference type="NCBI Taxonomy" id="181874"/>
    <lineage>
        <taxon>Eukaryota</taxon>
        <taxon>Fungi</taxon>
        <taxon>Dikarya</taxon>
        <taxon>Basidiomycota</taxon>
        <taxon>Agaricomycotina</taxon>
        <taxon>Agaricomycetes</taxon>
        <taxon>Agaricomycetidae</taxon>
        <taxon>Agaricales</taxon>
        <taxon>Agaricineae</taxon>
        <taxon>Galeropsidaceae</taxon>
        <taxon>Panaeolus</taxon>
    </lineage>
</organism>
<dbReference type="EMBL" id="NHTK01000688">
    <property type="protein sequence ID" value="PPR06253.1"/>
    <property type="molecule type" value="Genomic_DNA"/>
</dbReference>
<evidence type="ECO:0000256" key="1">
    <source>
        <dbReference type="SAM" id="MobiDB-lite"/>
    </source>
</evidence>
<reference evidence="3 4" key="1">
    <citation type="journal article" date="2018" name="Evol. Lett.">
        <title>Horizontal gene cluster transfer increased hallucinogenic mushroom diversity.</title>
        <authorList>
            <person name="Reynolds H.T."/>
            <person name="Vijayakumar V."/>
            <person name="Gluck-Thaler E."/>
            <person name="Korotkin H.B."/>
            <person name="Matheny P.B."/>
            <person name="Slot J.C."/>
        </authorList>
    </citation>
    <scope>NUCLEOTIDE SEQUENCE [LARGE SCALE GENOMIC DNA]</scope>
    <source>
        <strain evidence="3 4">2629</strain>
    </source>
</reference>
<feature type="region of interest" description="Disordered" evidence="1">
    <location>
        <begin position="308"/>
        <end position="336"/>
    </location>
</feature>
<proteinExistence type="predicted"/>
<keyword evidence="2" id="KW-1133">Transmembrane helix</keyword>
<feature type="transmembrane region" description="Helical" evidence="2">
    <location>
        <begin position="52"/>
        <end position="73"/>
    </location>
</feature>
<dbReference type="AlphaFoldDB" id="A0A409YTD0"/>
<evidence type="ECO:0000313" key="3">
    <source>
        <dbReference type="EMBL" id="PPR06253.1"/>
    </source>
</evidence>
<feature type="transmembrane region" description="Helical" evidence="2">
    <location>
        <begin position="12"/>
        <end position="31"/>
    </location>
</feature>
<dbReference type="Proteomes" id="UP000284842">
    <property type="component" value="Unassembled WGS sequence"/>
</dbReference>
<feature type="compositionally biased region" description="Polar residues" evidence="1">
    <location>
        <begin position="326"/>
        <end position="336"/>
    </location>
</feature>
<sequence length="336" mass="36901">MSDFTTFEHAYYIGNYMSGILYGVELVMYFLTMQGLFRKKNNHNTPRSKRFFAIYSTILFFLITLDISVNAVWGENMWITFRDGPGGVPGWFVQNVSVWYQTMGSTSSVCMIFMGDALLLYRLFIIYGSSYYVIALPCVAYLAGLALAIIELVLAGKPGGNFFHGKTINFGTPYYAITISLNVIITGLICFRLLRLGKAVSKALGRESAKMYTSVASMLIESAAPYSMVGLMFLIPYALGSGTAIAFGQVWAKLTCLAPQLIVLRVVTGKAWGREVITQAQSNVEFMQRGSGGRSTGIELRTHTVTHGGTTLGDINNHPSEKWAGSTKSLSNSDMA</sequence>
<keyword evidence="2" id="KW-0812">Transmembrane</keyword>
<evidence type="ECO:0000313" key="4">
    <source>
        <dbReference type="Proteomes" id="UP000284842"/>
    </source>
</evidence>
<dbReference type="InParanoid" id="A0A409YTD0"/>
<keyword evidence="4" id="KW-1185">Reference proteome</keyword>
<dbReference type="OrthoDB" id="2796825at2759"/>
<feature type="transmembrane region" description="Helical" evidence="2">
    <location>
        <begin position="215"/>
        <end position="239"/>
    </location>
</feature>
<protein>
    <submittedName>
        <fullName evidence="3">Uncharacterized protein</fullName>
    </submittedName>
</protein>
<keyword evidence="2" id="KW-0472">Membrane</keyword>
<name>A0A409YTD0_9AGAR</name>
<accession>A0A409YTD0</accession>
<feature type="transmembrane region" description="Helical" evidence="2">
    <location>
        <begin position="98"/>
        <end position="119"/>
    </location>
</feature>
<comment type="caution">
    <text evidence="3">The sequence shown here is derived from an EMBL/GenBank/DDBJ whole genome shotgun (WGS) entry which is preliminary data.</text>
</comment>
<feature type="transmembrane region" description="Helical" evidence="2">
    <location>
        <begin position="131"/>
        <end position="154"/>
    </location>
</feature>
<gene>
    <name evidence="3" type="ORF">CVT24_000924</name>
</gene>
<evidence type="ECO:0000256" key="2">
    <source>
        <dbReference type="SAM" id="Phobius"/>
    </source>
</evidence>